<organism evidence="2 3">
    <name type="scientific">Camelina sativa</name>
    <name type="common">False flax</name>
    <name type="synonym">Myagrum sativum</name>
    <dbReference type="NCBI Taxonomy" id="90675"/>
    <lineage>
        <taxon>Eukaryota</taxon>
        <taxon>Viridiplantae</taxon>
        <taxon>Streptophyta</taxon>
        <taxon>Embryophyta</taxon>
        <taxon>Tracheophyta</taxon>
        <taxon>Spermatophyta</taxon>
        <taxon>Magnoliopsida</taxon>
        <taxon>eudicotyledons</taxon>
        <taxon>Gunneridae</taxon>
        <taxon>Pentapetalae</taxon>
        <taxon>rosids</taxon>
        <taxon>malvids</taxon>
        <taxon>Brassicales</taxon>
        <taxon>Brassicaceae</taxon>
        <taxon>Camelineae</taxon>
        <taxon>Camelina</taxon>
    </lineage>
</organism>
<accession>A0ABM1QYE1</accession>
<reference evidence="2" key="1">
    <citation type="journal article" date="2014" name="Nat. Commun.">
        <title>The emerging biofuel crop Camelina sativa retains a highly undifferentiated hexaploid genome structure.</title>
        <authorList>
            <person name="Kagale S."/>
            <person name="Koh C."/>
            <person name="Nixon J."/>
            <person name="Bollina V."/>
            <person name="Clarke W.E."/>
            <person name="Tuteja R."/>
            <person name="Spillane C."/>
            <person name="Robinson S.J."/>
            <person name="Links M.G."/>
            <person name="Clarke C."/>
            <person name="Higgins E.E."/>
            <person name="Huebert T."/>
            <person name="Sharpe A.G."/>
            <person name="Parkin I.A."/>
        </authorList>
    </citation>
    <scope>NUCLEOTIDE SEQUENCE [LARGE SCALE GENOMIC DNA]</scope>
    <source>
        <strain evidence="2">cv. DH55</strain>
    </source>
</reference>
<dbReference type="Pfam" id="PF08458">
    <property type="entry name" value="PH_2"/>
    <property type="match status" value="1"/>
</dbReference>
<dbReference type="PANTHER" id="PTHR31351">
    <property type="entry name" value="EXPRESSED PROTEIN"/>
    <property type="match status" value="1"/>
</dbReference>
<name>A0ABM1QYE1_CAMSA</name>
<dbReference type="RefSeq" id="XP_019091779.1">
    <property type="nucleotide sequence ID" value="XM_019236234.1"/>
</dbReference>
<dbReference type="InterPro" id="IPR013666">
    <property type="entry name" value="PH_pln"/>
</dbReference>
<feature type="domain" description="PH" evidence="1">
    <location>
        <begin position="242"/>
        <end position="350"/>
    </location>
</feature>
<dbReference type="Proteomes" id="UP000694864">
    <property type="component" value="Chromosome 14"/>
</dbReference>
<dbReference type="InterPro" id="IPR040269">
    <property type="entry name" value="VAB"/>
</dbReference>
<protein>
    <submittedName>
        <fullName evidence="3">VAN3-binding protein-like</fullName>
    </submittedName>
</protein>
<feature type="non-terminal residue" evidence="3">
    <location>
        <position position="1"/>
    </location>
</feature>
<reference evidence="3" key="2">
    <citation type="submission" date="2025-08" db="UniProtKB">
        <authorList>
            <consortium name="RefSeq"/>
        </authorList>
    </citation>
    <scope>IDENTIFICATION</scope>
    <source>
        <tissue evidence="3">Leaf</tissue>
    </source>
</reference>
<keyword evidence="2" id="KW-1185">Reference proteome</keyword>
<evidence type="ECO:0000313" key="3">
    <source>
        <dbReference type="RefSeq" id="XP_019091779.1"/>
    </source>
</evidence>
<proteinExistence type="predicted"/>
<dbReference type="GeneID" id="104743313"/>
<sequence length="369" mass="40397">GFGGARQTTTEVSDWWDNDGGGFRGFKADDEVHRLTLSVINNDLQKFLYKGQNSPPVLFPVAVADPFVAGKIKNSVGTRRAGTLSRWFHHPKEHSSSSTITNLKKKDKVRVENAHVHSAVSIAALAAGLASVTSASNCKGPGSKMALALASATELLVSHCMRAGADRARVTSTVRSSVDINSPGDLMTLTAAAATALRGEAALKARQPKEARKNAAIAPFERSFFDSYWPANLKFRLEEPNLPFEGELMQCARNGVQRTKRVCVYINKKSQLMIKLKSKHVGGALSKKTKCVVYGVCDEKSAWPYRKERKNSEEVYFGLKTGQVLLEFKCKSKIHKQRWVDGIQSLLRQVNCFEAAKCSLGSLSLTGHT</sequence>
<gene>
    <name evidence="3" type="primary">LOC104743313</name>
</gene>
<dbReference type="PANTHER" id="PTHR31351:SF24">
    <property type="entry name" value="VAN3-BINDING PROTEIN-LIKE"/>
    <property type="match status" value="1"/>
</dbReference>
<evidence type="ECO:0000259" key="1">
    <source>
        <dbReference type="SMART" id="SM00233"/>
    </source>
</evidence>
<dbReference type="InterPro" id="IPR001849">
    <property type="entry name" value="PH_domain"/>
</dbReference>
<dbReference type="SMART" id="SM00233">
    <property type="entry name" value="PH"/>
    <property type="match status" value="1"/>
</dbReference>
<dbReference type="Pfam" id="PF05703">
    <property type="entry name" value="Auxin_canalis"/>
    <property type="match status" value="1"/>
</dbReference>
<dbReference type="InterPro" id="IPR008546">
    <property type="entry name" value="VAN3-bd-like_auxin_canal"/>
</dbReference>
<evidence type="ECO:0000313" key="2">
    <source>
        <dbReference type="Proteomes" id="UP000694864"/>
    </source>
</evidence>